<organism evidence="1 2">
    <name type="scientific">Bosea caraganae</name>
    <dbReference type="NCBI Taxonomy" id="2763117"/>
    <lineage>
        <taxon>Bacteria</taxon>
        <taxon>Pseudomonadati</taxon>
        <taxon>Pseudomonadota</taxon>
        <taxon>Alphaproteobacteria</taxon>
        <taxon>Hyphomicrobiales</taxon>
        <taxon>Boseaceae</taxon>
        <taxon>Bosea</taxon>
    </lineage>
</organism>
<dbReference type="OrthoDB" id="7992128at2"/>
<comment type="caution">
    <text evidence="1">The sequence shown here is derived from an EMBL/GenBank/DDBJ whole genome shotgun (WGS) entry which is preliminary data.</text>
</comment>
<name>A0A370KZI8_9HYPH</name>
<dbReference type="InterPro" id="IPR027417">
    <property type="entry name" value="P-loop_NTPase"/>
</dbReference>
<keyword evidence="2" id="KW-1185">Reference proteome</keyword>
<accession>A0A370KZI8</accession>
<gene>
    <name evidence="1" type="ORF">DWE98_25245</name>
</gene>
<dbReference type="SUPFAM" id="SSF52540">
    <property type="entry name" value="P-loop containing nucleoside triphosphate hydrolases"/>
    <property type="match status" value="1"/>
</dbReference>
<dbReference type="Gene3D" id="3.40.50.300">
    <property type="entry name" value="P-loop containing nucleotide triphosphate hydrolases"/>
    <property type="match status" value="1"/>
</dbReference>
<dbReference type="AlphaFoldDB" id="A0A370KZI8"/>
<proteinExistence type="predicted"/>
<sequence length="239" mass="25034">MTRILLVVQDKGGVGKSLTTRALAEAVPEAPVIEVDASQRLIELKERVTFFPMRADRAAIDLSGGKAARAEFDGVITAMQKATTPTIIDVGANTSASLMSVLGSLSAALTSLKIQLGVVVLVTAEPGALAEAPRLMMLAKPLTATRFLIENRLHGEVDAKSIAKIADGATVTTLAEHAMEDHAVAVLQAGGLASIPKLDIAKLIDRHGVALGSRVYADLTRLRADTMEAVLPAAKWLVG</sequence>
<reference evidence="2" key="1">
    <citation type="submission" date="2018-07" db="EMBL/GenBank/DDBJ databases">
        <authorList>
            <person name="Safronova V.I."/>
            <person name="Chirak E.R."/>
            <person name="Sazanova A.L."/>
        </authorList>
    </citation>
    <scope>NUCLEOTIDE SEQUENCE [LARGE SCALE GENOMIC DNA]</scope>
    <source>
        <strain evidence="2">RCAM04685</strain>
    </source>
</reference>
<dbReference type="Proteomes" id="UP000255207">
    <property type="component" value="Unassembled WGS sequence"/>
</dbReference>
<evidence type="ECO:0000313" key="1">
    <source>
        <dbReference type="EMBL" id="RDJ20276.1"/>
    </source>
</evidence>
<evidence type="ECO:0000313" key="2">
    <source>
        <dbReference type="Proteomes" id="UP000255207"/>
    </source>
</evidence>
<evidence type="ECO:0008006" key="3">
    <source>
        <dbReference type="Google" id="ProtNLM"/>
    </source>
</evidence>
<dbReference type="EMBL" id="QQTP01000020">
    <property type="protein sequence ID" value="RDJ20276.1"/>
    <property type="molecule type" value="Genomic_DNA"/>
</dbReference>
<protein>
    <recommendedName>
        <fullName evidence="3">Chromosome partitioning protein</fullName>
    </recommendedName>
</protein>